<protein>
    <submittedName>
        <fullName evidence="2">Uncharacterized protein</fullName>
    </submittedName>
</protein>
<keyword evidence="3" id="KW-1185">Reference proteome</keyword>
<evidence type="ECO:0000313" key="3">
    <source>
        <dbReference type="Proteomes" id="UP000078561"/>
    </source>
</evidence>
<feature type="compositionally biased region" description="Acidic residues" evidence="1">
    <location>
        <begin position="64"/>
        <end position="73"/>
    </location>
</feature>
<dbReference type="Proteomes" id="UP000078561">
    <property type="component" value="Unassembled WGS sequence"/>
</dbReference>
<feature type="region of interest" description="Disordered" evidence="1">
    <location>
        <begin position="296"/>
        <end position="317"/>
    </location>
</feature>
<dbReference type="EMBL" id="LT554476">
    <property type="protein sequence ID" value="SAM05901.1"/>
    <property type="molecule type" value="Genomic_DNA"/>
</dbReference>
<reference evidence="2" key="1">
    <citation type="submission" date="2016-04" db="EMBL/GenBank/DDBJ databases">
        <authorList>
            <person name="Evans L.H."/>
            <person name="Alamgir A."/>
            <person name="Owens N."/>
            <person name="Weber N.D."/>
            <person name="Virtaneva K."/>
            <person name="Barbian K."/>
            <person name="Babar A."/>
            <person name="Rosenke K."/>
        </authorList>
    </citation>
    <scope>NUCLEOTIDE SEQUENCE [LARGE SCALE GENOMIC DNA]</scope>
    <source>
        <strain evidence="2">CBS 101.48</strain>
    </source>
</reference>
<feature type="region of interest" description="Disordered" evidence="1">
    <location>
        <begin position="41"/>
        <end position="73"/>
    </location>
</feature>
<name>A0A163K7I6_ABSGL</name>
<gene>
    <name evidence="2" type="primary">ABSGL_11776.1 scaffold 12322</name>
</gene>
<evidence type="ECO:0000256" key="1">
    <source>
        <dbReference type="SAM" id="MobiDB-lite"/>
    </source>
</evidence>
<dbReference type="InParanoid" id="A0A163K7I6"/>
<proteinExistence type="predicted"/>
<feature type="compositionally biased region" description="Basic and acidic residues" evidence="1">
    <location>
        <begin position="194"/>
        <end position="203"/>
    </location>
</feature>
<dbReference type="OrthoDB" id="2276091at2759"/>
<feature type="region of interest" description="Disordered" evidence="1">
    <location>
        <begin position="98"/>
        <end position="151"/>
    </location>
</feature>
<organism evidence="2">
    <name type="scientific">Absidia glauca</name>
    <name type="common">Pin mould</name>
    <dbReference type="NCBI Taxonomy" id="4829"/>
    <lineage>
        <taxon>Eukaryota</taxon>
        <taxon>Fungi</taxon>
        <taxon>Fungi incertae sedis</taxon>
        <taxon>Mucoromycota</taxon>
        <taxon>Mucoromycotina</taxon>
        <taxon>Mucoromycetes</taxon>
        <taxon>Mucorales</taxon>
        <taxon>Cunninghamellaceae</taxon>
        <taxon>Absidia</taxon>
    </lineage>
</organism>
<sequence>MANTLELPFSATKPQEPFLYKIKTGFSKFISWRRPSFAVDTFRPNKYSPARQDSYTSDIHDSSGEDDDDDDDDIAYTSELQHSIYSKDDDFERNRYTKAQHNRRASAITIQTPSSILVKPASPNTHHHHHRHTKSLQNAPSHHNYHHSRHPSHISFMSASNITVNSEDLTAKEFADMTGIKIIPDTDDDDNDDDKEKENDPNDKQPAIMHPSTPSIGGNQQQQPRPSYYSYHAGDEHDWSVLSSGSMHSQSSSTQIWDTGFWKRPDDVPPPPQQHLLPPNPSLRKHRSAVLQHRPTLSLPPPVPPVSSSKSHCHHAKSKSTCDLPIVHELLRIHSNQPDPPVIRKGRFEVQLESKCPP</sequence>
<feature type="region of interest" description="Disordered" evidence="1">
    <location>
        <begin position="180"/>
        <end position="232"/>
    </location>
</feature>
<feature type="compositionally biased region" description="Basic residues" evidence="1">
    <location>
        <begin position="125"/>
        <end position="134"/>
    </location>
</feature>
<accession>A0A163K7I6</accession>
<dbReference type="AlphaFoldDB" id="A0A163K7I6"/>
<evidence type="ECO:0000313" key="2">
    <source>
        <dbReference type="EMBL" id="SAM05901.1"/>
    </source>
</evidence>